<dbReference type="EMBL" id="RBNL01002331">
    <property type="protein sequence ID" value="RML74536.1"/>
    <property type="molecule type" value="Genomic_DNA"/>
</dbReference>
<reference evidence="2 3" key="1">
    <citation type="submission" date="2018-08" db="EMBL/GenBank/DDBJ databases">
        <title>Recombination of ecologically and evolutionarily significant loci maintains genetic cohesion in the Pseudomonas syringae species complex.</title>
        <authorList>
            <person name="Dillon M."/>
            <person name="Thakur S."/>
            <person name="Almeida R.N.D."/>
            <person name="Weir B.S."/>
            <person name="Guttman D.S."/>
        </authorList>
    </citation>
    <scope>NUCLEOTIDE SEQUENCE [LARGE SCALE GENOMIC DNA]</scope>
    <source>
        <strain evidence="2 3">88_10</strain>
    </source>
</reference>
<name>A0A3M2YEZ0_PSEYM</name>
<accession>A0A3M2YEZ0</accession>
<comment type="caution">
    <text evidence="2">The sequence shown here is derived from an EMBL/GenBank/DDBJ whole genome shotgun (WGS) entry which is preliminary data.</text>
</comment>
<gene>
    <name evidence="2" type="ORF">APX70_200592</name>
</gene>
<feature type="region of interest" description="Disordered" evidence="1">
    <location>
        <begin position="20"/>
        <end position="46"/>
    </location>
</feature>
<evidence type="ECO:0000313" key="3">
    <source>
        <dbReference type="Proteomes" id="UP000282378"/>
    </source>
</evidence>
<evidence type="ECO:0000313" key="2">
    <source>
        <dbReference type="EMBL" id="RML74536.1"/>
    </source>
</evidence>
<proteinExistence type="predicted"/>
<protein>
    <submittedName>
        <fullName evidence="2">Uncharacterized protein</fullName>
    </submittedName>
</protein>
<evidence type="ECO:0000256" key="1">
    <source>
        <dbReference type="SAM" id="MobiDB-lite"/>
    </source>
</evidence>
<sequence length="65" mass="6506">MYSGSRNTPPCTSLLAMKSSKAGSVLAKPPRLASSRTQAAGSSDAAFSCDPAASPSTAIMFSAIP</sequence>
<dbReference type="AlphaFoldDB" id="A0A3M2YEZ0"/>
<organism evidence="2 3">
    <name type="scientific">Pseudomonas syringae pv. maculicola</name>
    <dbReference type="NCBI Taxonomy" id="59511"/>
    <lineage>
        <taxon>Bacteria</taxon>
        <taxon>Pseudomonadati</taxon>
        <taxon>Pseudomonadota</taxon>
        <taxon>Gammaproteobacteria</taxon>
        <taxon>Pseudomonadales</taxon>
        <taxon>Pseudomonadaceae</taxon>
        <taxon>Pseudomonas</taxon>
    </lineage>
</organism>
<dbReference type="Proteomes" id="UP000282378">
    <property type="component" value="Unassembled WGS sequence"/>
</dbReference>